<keyword evidence="4" id="KW-0343">GTPase activation</keyword>
<dbReference type="GeneID" id="115827327"/>
<dbReference type="InterPro" id="IPR016137">
    <property type="entry name" value="RGS"/>
</dbReference>
<dbReference type="Gene3D" id="1.10.167.10">
    <property type="entry name" value="Regulator of G-protein Signalling 4, domain 2"/>
    <property type="match status" value="1"/>
</dbReference>
<dbReference type="Proteomes" id="UP000504632">
    <property type="component" value="Chromosome 14"/>
</dbReference>
<dbReference type="GO" id="GO:0005096">
    <property type="term" value="F:GTPase activator activity"/>
    <property type="evidence" value="ECO:0007669"/>
    <property type="project" value="UniProtKB-KW"/>
</dbReference>
<dbReference type="SUPFAM" id="SSF48097">
    <property type="entry name" value="Regulator of G-protein signaling, RGS"/>
    <property type="match status" value="1"/>
</dbReference>
<dbReference type="PANTHER" id="PTHR10845:SF34">
    <property type="entry name" value="REGULATOR OF G-PROTEIN SIGNALING 1"/>
    <property type="match status" value="1"/>
</dbReference>
<dbReference type="InterPro" id="IPR044926">
    <property type="entry name" value="RGS_subdomain_2"/>
</dbReference>
<keyword evidence="5" id="KW-1003">Cell membrane</keyword>
<evidence type="ECO:0000256" key="2">
    <source>
        <dbReference type="ARBA" id="ARBA00004514"/>
    </source>
</evidence>
<keyword evidence="6" id="KW-0963">Cytoplasm</keyword>
<evidence type="ECO:0000259" key="8">
    <source>
        <dbReference type="PROSITE" id="PS50132"/>
    </source>
</evidence>
<dbReference type="InterPro" id="IPR024066">
    <property type="entry name" value="RGS_subdom1/3"/>
</dbReference>
<dbReference type="PROSITE" id="PS50132">
    <property type="entry name" value="RGS"/>
    <property type="match status" value="1"/>
</dbReference>
<evidence type="ECO:0000256" key="5">
    <source>
        <dbReference type="ARBA" id="ARBA00022475"/>
    </source>
</evidence>
<proteinExistence type="predicted"/>
<dbReference type="GO" id="GO:0005829">
    <property type="term" value="C:cytosol"/>
    <property type="evidence" value="ECO:0007669"/>
    <property type="project" value="UniProtKB-SubCell"/>
</dbReference>
<evidence type="ECO:0000256" key="3">
    <source>
        <dbReference type="ARBA" id="ARBA00020118"/>
    </source>
</evidence>
<evidence type="ECO:0000256" key="6">
    <source>
        <dbReference type="ARBA" id="ARBA00022490"/>
    </source>
</evidence>
<evidence type="ECO:0000256" key="7">
    <source>
        <dbReference type="ARBA" id="ARBA00023136"/>
    </source>
</evidence>
<sequence>MAIRSPAEEAVGWGESINKLLESKAGQMALTDFLKKEYSEENILFWLACEEYKKIPSSPERISAASKIYSEFVQVDAPKQINIDSETRKIIAANISTPDLNSFDKAQTLIYNLMARDSYPRFLKSEIYQAILKQS</sequence>
<organism evidence="9 10">
    <name type="scientific">Chanos chanos</name>
    <name type="common">Milkfish</name>
    <name type="synonym">Mugil chanos</name>
    <dbReference type="NCBI Taxonomy" id="29144"/>
    <lineage>
        <taxon>Eukaryota</taxon>
        <taxon>Metazoa</taxon>
        <taxon>Chordata</taxon>
        <taxon>Craniata</taxon>
        <taxon>Vertebrata</taxon>
        <taxon>Euteleostomi</taxon>
        <taxon>Actinopterygii</taxon>
        <taxon>Neopterygii</taxon>
        <taxon>Teleostei</taxon>
        <taxon>Ostariophysi</taxon>
        <taxon>Gonorynchiformes</taxon>
        <taxon>Chanidae</taxon>
        <taxon>Chanos</taxon>
    </lineage>
</organism>
<evidence type="ECO:0000313" key="10">
    <source>
        <dbReference type="RefSeq" id="XP_030646993.1"/>
    </source>
</evidence>
<name>A0A6J2WR42_CHACN</name>
<comment type="subcellular location">
    <subcellularLocation>
        <location evidence="1">Cell membrane</location>
        <topology evidence="1">Peripheral membrane protein</topology>
        <orientation evidence="1">Cytoplasmic side</orientation>
    </subcellularLocation>
    <subcellularLocation>
        <location evidence="2">Cytoplasm</location>
        <location evidence="2">Cytosol</location>
    </subcellularLocation>
</comment>
<dbReference type="PRINTS" id="PR01301">
    <property type="entry name" value="RGSPROTEIN"/>
</dbReference>
<evidence type="ECO:0000313" key="9">
    <source>
        <dbReference type="Proteomes" id="UP000504632"/>
    </source>
</evidence>
<dbReference type="SMART" id="SM00315">
    <property type="entry name" value="RGS"/>
    <property type="match status" value="1"/>
</dbReference>
<keyword evidence="9" id="KW-1185">Reference proteome</keyword>
<dbReference type="FunFam" id="1.10.167.10:FF:000001">
    <property type="entry name" value="Putative regulator of g-protein signaling 12"/>
    <property type="match status" value="1"/>
</dbReference>
<reference evidence="10" key="1">
    <citation type="submission" date="2025-08" db="UniProtKB">
        <authorList>
            <consortium name="RefSeq"/>
        </authorList>
    </citation>
    <scope>IDENTIFICATION</scope>
</reference>
<dbReference type="RefSeq" id="XP_030646993.1">
    <property type="nucleotide sequence ID" value="XM_030791133.1"/>
</dbReference>
<dbReference type="InParanoid" id="A0A6J2WR42"/>
<dbReference type="GO" id="GO:0005886">
    <property type="term" value="C:plasma membrane"/>
    <property type="evidence" value="ECO:0007669"/>
    <property type="project" value="UniProtKB-SubCell"/>
</dbReference>
<dbReference type="AlphaFoldDB" id="A0A6J2WR42"/>
<protein>
    <recommendedName>
        <fullName evidence="3">Regulator of G-protein signaling 1</fullName>
    </recommendedName>
</protein>
<gene>
    <name evidence="10" type="primary">LOC115827327</name>
</gene>
<dbReference type="OrthoDB" id="196547at2759"/>
<dbReference type="Gene3D" id="1.10.196.10">
    <property type="match status" value="1"/>
</dbReference>
<accession>A0A6J2WR42</accession>
<keyword evidence="7" id="KW-0472">Membrane</keyword>
<dbReference type="PANTHER" id="PTHR10845">
    <property type="entry name" value="REGULATOR OF G PROTEIN SIGNALING"/>
    <property type="match status" value="1"/>
</dbReference>
<dbReference type="InterPro" id="IPR036305">
    <property type="entry name" value="RGS_sf"/>
</dbReference>
<dbReference type="Pfam" id="PF00615">
    <property type="entry name" value="RGS"/>
    <property type="match status" value="1"/>
</dbReference>
<feature type="domain" description="RGS" evidence="8">
    <location>
        <begin position="16"/>
        <end position="132"/>
    </location>
</feature>
<evidence type="ECO:0000256" key="4">
    <source>
        <dbReference type="ARBA" id="ARBA00022468"/>
    </source>
</evidence>
<evidence type="ECO:0000256" key="1">
    <source>
        <dbReference type="ARBA" id="ARBA00004413"/>
    </source>
</evidence>